<feature type="region of interest" description="Disordered" evidence="1">
    <location>
        <begin position="191"/>
        <end position="210"/>
    </location>
</feature>
<feature type="compositionally biased region" description="Low complexity" evidence="1">
    <location>
        <begin position="191"/>
        <end position="202"/>
    </location>
</feature>
<evidence type="ECO:0000256" key="1">
    <source>
        <dbReference type="SAM" id="MobiDB-lite"/>
    </source>
</evidence>
<keyword evidence="2" id="KW-0812">Transmembrane</keyword>
<keyword evidence="4" id="KW-1185">Reference proteome</keyword>
<evidence type="ECO:0000313" key="3">
    <source>
        <dbReference type="EMBL" id="AWG24213.1"/>
    </source>
</evidence>
<feature type="transmembrane region" description="Helical" evidence="2">
    <location>
        <begin position="35"/>
        <end position="56"/>
    </location>
</feature>
<dbReference type="Proteomes" id="UP000244677">
    <property type="component" value="Chromosome"/>
</dbReference>
<proteinExistence type="predicted"/>
<dbReference type="OrthoDB" id="713704at2"/>
<dbReference type="EMBL" id="CP020919">
    <property type="protein sequence ID" value="AWG24213.1"/>
    <property type="molecule type" value="Genomic_DNA"/>
</dbReference>
<name>A0A2S1LKC5_9FLAO</name>
<gene>
    <name evidence="3" type="ORF">FK004_02740</name>
</gene>
<protein>
    <submittedName>
        <fullName evidence="3">Uncharacterized protein</fullName>
    </submittedName>
</protein>
<dbReference type="RefSeq" id="WP_108735865.1">
    <property type="nucleotide sequence ID" value="NZ_CP020919.1"/>
</dbReference>
<sequence length="227" mass="26321">MKFSAFLFIKAILLLFTAVGVALLVFLFRMNIDTFMGYLISGVFIVLPVFLYLCFFTNIRLQFSSSSTTPPDTITYDTLGFYIVEPRWNRNKYIAWDTIKSIIYQDRPKIEDSFNTRFHITLNRPVDIIPTGTPFFLDRIFGVPGAKALYIYITDDNYGFNTLQKGIQEHLNPDADFSDSRKGRLINETRTTNGSTTQTTQQWEPRTGSSGHRIIYERKEIRNNSRF</sequence>
<feature type="transmembrane region" description="Helical" evidence="2">
    <location>
        <begin position="7"/>
        <end position="29"/>
    </location>
</feature>
<dbReference type="KEGG" id="fki:FK004_02740"/>
<accession>A0A2S1LKC5</accession>
<evidence type="ECO:0000313" key="4">
    <source>
        <dbReference type="Proteomes" id="UP000244677"/>
    </source>
</evidence>
<organism evidence="3 4">
    <name type="scientific">Flavobacterium kingsejongi</name>
    <dbReference type="NCBI Taxonomy" id="1678728"/>
    <lineage>
        <taxon>Bacteria</taxon>
        <taxon>Pseudomonadati</taxon>
        <taxon>Bacteroidota</taxon>
        <taxon>Flavobacteriia</taxon>
        <taxon>Flavobacteriales</taxon>
        <taxon>Flavobacteriaceae</taxon>
        <taxon>Flavobacterium</taxon>
    </lineage>
</organism>
<keyword evidence="2" id="KW-0472">Membrane</keyword>
<reference evidence="3 4" key="1">
    <citation type="submission" date="2017-04" db="EMBL/GenBank/DDBJ databases">
        <title>Complete genome sequence of Flavobacterium kingsejong AJ004.</title>
        <authorList>
            <person name="Lee P.C."/>
        </authorList>
    </citation>
    <scope>NUCLEOTIDE SEQUENCE [LARGE SCALE GENOMIC DNA]</scope>
    <source>
        <strain evidence="3 4">AJ004</strain>
    </source>
</reference>
<evidence type="ECO:0000256" key="2">
    <source>
        <dbReference type="SAM" id="Phobius"/>
    </source>
</evidence>
<keyword evidence="2" id="KW-1133">Transmembrane helix</keyword>
<dbReference type="AlphaFoldDB" id="A0A2S1LKC5"/>